<dbReference type="Proteomes" id="UP001304298">
    <property type="component" value="Unassembled WGS sequence"/>
</dbReference>
<sequence>MNTGDAGYGDIARAMAEALRAGAGEWWTSATLQLRHTGGSVSCTAWSDVRENLRVDYGGIARTLFERPPVALEVRLRAGGEYTFTAREDVAAVSPGRLVFDEEFRYPGHPRPGLPRPAAAEPTAAPTDPAVLAEVTRLTAEFAALYAGIKGGPPPLPPGRTEADLAAAEARIGVRLPEDLRALYLLADGDPDDAGLLGPYSPEPLGRLVANYTEGEPGSYGWEDAPDDDGVVFEPVPFGHVKRLSRNDWWVTFGSDRGGNYLAVDLDPAARGRAGQVFEYGRDVYGPLRYVAGSVTAMLTEVVEALRAGKYEDPGEQYLFAETGLRDAEERSYSEVISHAADLDLPAVVAGLPGRELVQEVYLNDPADVDLALFEPLTALRLLKVNRAAVVTPSVGGLEVLESLQISARRVELGALAGHPALWDLQLEDVGEPLDLAVLGTLPRLTRLNLAGSAVPDLGRVCDLPGLRVLELDGDQVRRLLGTGRLLPPLAALFVTGRTTLREMAGLRDAFTGGAPQDTVVEFSAVLQ</sequence>
<keyword evidence="3" id="KW-1185">Reference proteome</keyword>
<dbReference type="InterPro" id="IPR037883">
    <property type="entry name" value="Knr4/Smi1-like_sf"/>
</dbReference>
<dbReference type="InterPro" id="IPR051873">
    <property type="entry name" value="KNR4/SMI1_regulator"/>
</dbReference>
<proteinExistence type="predicted"/>
<dbReference type="Gene3D" id="3.80.10.10">
    <property type="entry name" value="Ribonuclease Inhibitor"/>
    <property type="match status" value="1"/>
</dbReference>
<dbReference type="PANTHER" id="PTHR47432">
    <property type="entry name" value="CELL WALL ASSEMBLY REGULATOR SMI1"/>
    <property type="match status" value="1"/>
</dbReference>
<dbReference type="InterPro" id="IPR018958">
    <property type="entry name" value="Knr4/Smi1-like_dom"/>
</dbReference>
<dbReference type="SUPFAM" id="SSF52058">
    <property type="entry name" value="L domain-like"/>
    <property type="match status" value="1"/>
</dbReference>
<dbReference type="EMBL" id="JAYFSI010000006">
    <property type="protein sequence ID" value="MEA5362805.1"/>
    <property type="molecule type" value="Genomic_DNA"/>
</dbReference>
<reference evidence="2 3" key="1">
    <citation type="submission" date="2023-12" db="EMBL/GenBank/DDBJ databases">
        <title>Amycolatopsis sp. V23-08.</title>
        <authorList>
            <person name="Somphong A."/>
        </authorList>
    </citation>
    <scope>NUCLEOTIDE SEQUENCE [LARGE SCALE GENOMIC DNA]</scope>
    <source>
        <strain evidence="2 3">V23-08</strain>
    </source>
</reference>
<dbReference type="PANTHER" id="PTHR47432:SF1">
    <property type="entry name" value="CELL WALL ASSEMBLY REGULATOR SMI1"/>
    <property type="match status" value="1"/>
</dbReference>
<evidence type="ECO:0000259" key="1">
    <source>
        <dbReference type="SMART" id="SM00860"/>
    </source>
</evidence>
<accession>A0ABU5R9B4</accession>
<evidence type="ECO:0000313" key="3">
    <source>
        <dbReference type="Proteomes" id="UP001304298"/>
    </source>
</evidence>
<dbReference type="Pfam" id="PF09346">
    <property type="entry name" value="SMI1_KNR4"/>
    <property type="match status" value="1"/>
</dbReference>
<name>A0ABU5R9B4_9PSEU</name>
<protein>
    <submittedName>
        <fullName evidence="2">SMI1/KNR4 family protein</fullName>
    </submittedName>
</protein>
<dbReference type="RefSeq" id="WP_323330568.1">
    <property type="nucleotide sequence ID" value="NZ_JAYFSI010000006.1"/>
</dbReference>
<dbReference type="SUPFAM" id="SSF160631">
    <property type="entry name" value="SMI1/KNR4-like"/>
    <property type="match status" value="1"/>
</dbReference>
<evidence type="ECO:0000313" key="2">
    <source>
        <dbReference type="EMBL" id="MEA5362805.1"/>
    </source>
</evidence>
<feature type="domain" description="Knr4/Smi1-like" evidence="1">
    <location>
        <begin position="159"/>
        <end position="301"/>
    </location>
</feature>
<gene>
    <name evidence="2" type="ORF">VA596_24945</name>
</gene>
<comment type="caution">
    <text evidence="2">The sequence shown here is derived from an EMBL/GenBank/DDBJ whole genome shotgun (WGS) entry which is preliminary data.</text>
</comment>
<dbReference type="InterPro" id="IPR032675">
    <property type="entry name" value="LRR_dom_sf"/>
</dbReference>
<organism evidence="2 3">
    <name type="scientific">Amycolatopsis heterodermiae</name>
    <dbReference type="NCBI Taxonomy" id="3110235"/>
    <lineage>
        <taxon>Bacteria</taxon>
        <taxon>Bacillati</taxon>
        <taxon>Actinomycetota</taxon>
        <taxon>Actinomycetes</taxon>
        <taxon>Pseudonocardiales</taxon>
        <taxon>Pseudonocardiaceae</taxon>
        <taxon>Amycolatopsis</taxon>
    </lineage>
</organism>
<dbReference type="SMART" id="SM00860">
    <property type="entry name" value="SMI1_KNR4"/>
    <property type="match status" value="1"/>
</dbReference>